<gene>
    <name evidence="1" type="ORF">DPMN_005420</name>
</gene>
<dbReference type="AlphaFoldDB" id="A0A9D4MT82"/>
<reference evidence="1" key="1">
    <citation type="journal article" date="2019" name="bioRxiv">
        <title>The Genome of the Zebra Mussel, Dreissena polymorpha: A Resource for Invasive Species Research.</title>
        <authorList>
            <person name="McCartney M.A."/>
            <person name="Auch B."/>
            <person name="Kono T."/>
            <person name="Mallez S."/>
            <person name="Zhang Y."/>
            <person name="Obille A."/>
            <person name="Becker A."/>
            <person name="Abrahante J.E."/>
            <person name="Garbe J."/>
            <person name="Badalamenti J.P."/>
            <person name="Herman A."/>
            <person name="Mangelson H."/>
            <person name="Liachko I."/>
            <person name="Sullivan S."/>
            <person name="Sone E.D."/>
            <person name="Koren S."/>
            <person name="Silverstein K.A.T."/>
            <person name="Beckman K.B."/>
            <person name="Gohl D.M."/>
        </authorList>
    </citation>
    <scope>NUCLEOTIDE SEQUENCE</scope>
    <source>
        <strain evidence="1">Duluth1</strain>
        <tissue evidence="1">Whole animal</tissue>
    </source>
</reference>
<dbReference type="EMBL" id="JAIWYP010000001">
    <property type="protein sequence ID" value="KAH3881494.1"/>
    <property type="molecule type" value="Genomic_DNA"/>
</dbReference>
<keyword evidence="2" id="KW-1185">Reference proteome</keyword>
<reference evidence="1" key="2">
    <citation type="submission" date="2020-11" db="EMBL/GenBank/DDBJ databases">
        <authorList>
            <person name="McCartney M.A."/>
            <person name="Auch B."/>
            <person name="Kono T."/>
            <person name="Mallez S."/>
            <person name="Becker A."/>
            <person name="Gohl D.M."/>
            <person name="Silverstein K.A.T."/>
            <person name="Koren S."/>
            <person name="Bechman K.B."/>
            <person name="Herman A."/>
            <person name="Abrahante J.E."/>
            <person name="Garbe J."/>
        </authorList>
    </citation>
    <scope>NUCLEOTIDE SEQUENCE</scope>
    <source>
        <strain evidence="1">Duluth1</strain>
        <tissue evidence="1">Whole animal</tissue>
    </source>
</reference>
<protein>
    <submittedName>
        <fullName evidence="1">Uncharacterized protein</fullName>
    </submittedName>
</protein>
<sequence length="102" mass="12014">MTSRVFPWFFKSQIQATTMHHGDHVFQWTKTISKRCQNVIGIHFLTRFQEDLFQLGRDINGTSILSKFHDDWALTLASKVVKRQMYMTHAKLWTKGDDKNSP</sequence>
<proteinExistence type="predicted"/>
<comment type="caution">
    <text evidence="1">The sequence shown here is derived from an EMBL/GenBank/DDBJ whole genome shotgun (WGS) entry which is preliminary data.</text>
</comment>
<dbReference type="Proteomes" id="UP000828390">
    <property type="component" value="Unassembled WGS sequence"/>
</dbReference>
<evidence type="ECO:0000313" key="1">
    <source>
        <dbReference type="EMBL" id="KAH3881494.1"/>
    </source>
</evidence>
<evidence type="ECO:0000313" key="2">
    <source>
        <dbReference type="Proteomes" id="UP000828390"/>
    </source>
</evidence>
<name>A0A9D4MT82_DREPO</name>
<accession>A0A9D4MT82</accession>
<organism evidence="1 2">
    <name type="scientific">Dreissena polymorpha</name>
    <name type="common">Zebra mussel</name>
    <name type="synonym">Mytilus polymorpha</name>
    <dbReference type="NCBI Taxonomy" id="45954"/>
    <lineage>
        <taxon>Eukaryota</taxon>
        <taxon>Metazoa</taxon>
        <taxon>Spiralia</taxon>
        <taxon>Lophotrochozoa</taxon>
        <taxon>Mollusca</taxon>
        <taxon>Bivalvia</taxon>
        <taxon>Autobranchia</taxon>
        <taxon>Heteroconchia</taxon>
        <taxon>Euheterodonta</taxon>
        <taxon>Imparidentia</taxon>
        <taxon>Neoheterodontei</taxon>
        <taxon>Myida</taxon>
        <taxon>Dreissenoidea</taxon>
        <taxon>Dreissenidae</taxon>
        <taxon>Dreissena</taxon>
    </lineage>
</organism>